<evidence type="ECO:0000313" key="10">
    <source>
        <dbReference type="Proteomes" id="UP000600247"/>
    </source>
</evidence>
<evidence type="ECO:0000259" key="8">
    <source>
        <dbReference type="PROSITE" id="PS50928"/>
    </source>
</evidence>
<dbReference type="SUPFAM" id="SSF161098">
    <property type="entry name" value="MetI-like"/>
    <property type="match status" value="1"/>
</dbReference>
<dbReference type="PROSITE" id="PS50928">
    <property type="entry name" value="ABC_TM1"/>
    <property type="match status" value="1"/>
</dbReference>
<dbReference type="InterPro" id="IPR035906">
    <property type="entry name" value="MetI-like_sf"/>
</dbReference>
<evidence type="ECO:0000256" key="2">
    <source>
        <dbReference type="ARBA" id="ARBA00022448"/>
    </source>
</evidence>
<evidence type="ECO:0000256" key="1">
    <source>
        <dbReference type="ARBA" id="ARBA00004651"/>
    </source>
</evidence>
<dbReference type="PANTHER" id="PTHR43386">
    <property type="entry name" value="OLIGOPEPTIDE TRANSPORT SYSTEM PERMEASE PROTEIN APPC"/>
    <property type="match status" value="1"/>
</dbReference>
<dbReference type="GO" id="GO:0055085">
    <property type="term" value="P:transmembrane transport"/>
    <property type="evidence" value="ECO:0007669"/>
    <property type="project" value="InterPro"/>
</dbReference>
<evidence type="ECO:0000313" key="9">
    <source>
        <dbReference type="EMBL" id="GGG65026.1"/>
    </source>
</evidence>
<feature type="domain" description="ABC transmembrane type-1" evidence="8">
    <location>
        <begin position="79"/>
        <end position="264"/>
    </location>
</feature>
<sequence length="274" mass="30393">MKKRFTSFAFENKWTTAALLFLTGLLIVGILASWLHPFDPYEPNYEAKLQHPSLAHPFGTDYLGRDLLSRVLAGIPYSVFPALIVLGLVMVISLVLGTLSGFYGGRLDMLLMSVADLFTAVPNLLLTIVIIGFLGFGMENVYAAILLSWWAKYVRIIRGLVHDVKKEPYMLSSRVSGSFGFHAIRRHVVPNVMPQVLTLIILDVSRVILTLSGLSFLGLGAQPPSPEWGVMLLDGKNYLQIAPWMGFFPGLMIFATAVAFQICGEKLRSRFQLS</sequence>
<gene>
    <name evidence="9" type="ORF">GCM10010918_18920</name>
</gene>
<dbReference type="Proteomes" id="UP000600247">
    <property type="component" value="Unassembled WGS sequence"/>
</dbReference>
<keyword evidence="4 7" id="KW-0812">Transmembrane</keyword>
<evidence type="ECO:0000256" key="6">
    <source>
        <dbReference type="ARBA" id="ARBA00023136"/>
    </source>
</evidence>
<dbReference type="PANTHER" id="PTHR43386:SF1">
    <property type="entry name" value="D,D-DIPEPTIDE TRANSPORT SYSTEM PERMEASE PROTEIN DDPC-RELATED"/>
    <property type="match status" value="1"/>
</dbReference>
<proteinExistence type="inferred from homology"/>
<protein>
    <submittedName>
        <fullName evidence="9">ABC transporter permease</fullName>
    </submittedName>
</protein>
<dbReference type="EMBL" id="BMHY01000003">
    <property type="protein sequence ID" value="GGG65026.1"/>
    <property type="molecule type" value="Genomic_DNA"/>
</dbReference>
<dbReference type="GO" id="GO:0005886">
    <property type="term" value="C:plasma membrane"/>
    <property type="evidence" value="ECO:0007669"/>
    <property type="project" value="UniProtKB-SubCell"/>
</dbReference>
<keyword evidence="3" id="KW-1003">Cell membrane</keyword>
<accession>A0A917H2B9</accession>
<dbReference type="Gene3D" id="1.10.3720.10">
    <property type="entry name" value="MetI-like"/>
    <property type="match status" value="1"/>
</dbReference>
<comment type="subcellular location">
    <subcellularLocation>
        <location evidence="1 7">Cell membrane</location>
        <topology evidence="1 7">Multi-pass membrane protein</topology>
    </subcellularLocation>
</comment>
<dbReference type="InterPro" id="IPR000515">
    <property type="entry name" value="MetI-like"/>
</dbReference>
<keyword evidence="5 7" id="KW-1133">Transmembrane helix</keyword>
<evidence type="ECO:0000256" key="5">
    <source>
        <dbReference type="ARBA" id="ARBA00022989"/>
    </source>
</evidence>
<reference evidence="9 10" key="1">
    <citation type="journal article" date="2014" name="Int. J. Syst. Evol. Microbiol.">
        <title>Complete genome sequence of Corynebacterium casei LMG S-19264T (=DSM 44701T), isolated from a smear-ripened cheese.</title>
        <authorList>
            <consortium name="US DOE Joint Genome Institute (JGI-PGF)"/>
            <person name="Walter F."/>
            <person name="Albersmeier A."/>
            <person name="Kalinowski J."/>
            <person name="Ruckert C."/>
        </authorList>
    </citation>
    <scope>NUCLEOTIDE SEQUENCE [LARGE SCALE GENOMIC DNA]</scope>
    <source>
        <strain evidence="9 10">CGMCC 1.15286</strain>
    </source>
</reference>
<dbReference type="AlphaFoldDB" id="A0A917H2B9"/>
<keyword evidence="6 7" id="KW-0472">Membrane</keyword>
<feature type="transmembrane region" description="Helical" evidence="7">
    <location>
        <begin position="75"/>
        <end position="97"/>
    </location>
</feature>
<feature type="transmembrane region" description="Helical" evidence="7">
    <location>
        <begin position="109"/>
        <end position="135"/>
    </location>
</feature>
<evidence type="ECO:0000256" key="4">
    <source>
        <dbReference type="ARBA" id="ARBA00022692"/>
    </source>
</evidence>
<dbReference type="CDD" id="cd06261">
    <property type="entry name" value="TM_PBP2"/>
    <property type="match status" value="1"/>
</dbReference>
<organism evidence="9 10">
    <name type="scientific">Paenibacillus radicis</name>
    <name type="common">ex Gao et al. 2016</name>
    <dbReference type="NCBI Taxonomy" id="1737354"/>
    <lineage>
        <taxon>Bacteria</taxon>
        <taxon>Bacillati</taxon>
        <taxon>Bacillota</taxon>
        <taxon>Bacilli</taxon>
        <taxon>Bacillales</taxon>
        <taxon>Paenibacillaceae</taxon>
        <taxon>Paenibacillus</taxon>
    </lineage>
</organism>
<feature type="transmembrane region" description="Helical" evidence="7">
    <location>
        <begin position="241"/>
        <end position="263"/>
    </location>
</feature>
<comment type="similarity">
    <text evidence="7">Belongs to the binding-protein-dependent transport system permease family.</text>
</comment>
<comment type="caution">
    <text evidence="9">The sequence shown here is derived from an EMBL/GenBank/DDBJ whole genome shotgun (WGS) entry which is preliminary data.</text>
</comment>
<dbReference type="RefSeq" id="WP_188888707.1">
    <property type="nucleotide sequence ID" value="NZ_BMHY01000003.1"/>
</dbReference>
<dbReference type="InterPro" id="IPR050366">
    <property type="entry name" value="BP-dependent_transpt_permease"/>
</dbReference>
<keyword evidence="10" id="KW-1185">Reference proteome</keyword>
<name>A0A917H2B9_9BACL</name>
<dbReference type="Pfam" id="PF00528">
    <property type="entry name" value="BPD_transp_1"/>
    <property type="match status" value="1"/>
</dbReference>
<evidence type="ECO:0000256" key="3">
    <source>
        <dbReference type="ARBA" id="ARBA00022475"/>
    </source>
</evidence>
<keyword evidence="2 7" id="KW-0813">Transport</keyword>
<evidence type="ECO:0000256" key="7">
    <source>
        <dbReference type="RuleBase" id="RU363032"/>
    </source>
</evidence>